<proteinExistence type="predicted"/>
<evidence type="ECO:0000313" key="2">
    <source>
        <dbReference type="Proteomes" id="UP000077069"/>
    </source>
</evidence>
<dbReference type="InParanoid" id="A0A177C060"/>
<dbReference type="RefSeq" id="XP_018031220.1">
    <property type="nucleotide sequence ID" value="XM_018180451.1"/>
</dbReference>
<dbReference type="AlphaFoldDB" id="A0A177C060"/>
<accession>A0A177C060</accession>
<reference evidence="1 2" key="1">
    <citation type="submission" date="2016-05" db="EMBL/GenBank/DDBJ databases">
        <title>Comparative analysis of secretome profiles of manganese(II)-oxidizing ascomycete fungi.</title>
        <authorList>
            <consortium name="DOE Joint Genome Institute"/>
            <person name="Zeiner C.A."/>
            <person name="Purvine S.O."/>
            <person name="Zink E.M."/>
            <person name="Wu S."/>
            <person name="Pasa-Tolic L."/>
            <person name="Chaput D.L."/>
            <person name="Haridas S."/>
            <person name="Grigoriev I.V."/>
            <person name="Santelli C.M."/>
            <person name="Hansel C.M."/>
        </authorList>
    </citation>
    <scope>NUCLEOTIDE SEQUENCE [LARGE SCALE GENOMIC DNA]</scope>
    <source>
        <strain evidence="1 2">AP3s5-JAC2a</strain>
    </source>
</reference>
<dbReference type="Proteomes" id="UP000077069">
    <property type="component" value="Unassembled WGS sequence"/>
</dbReference>
<protein>
    <submittedName>
        <fullName evidence="1">Uncharacterized protein</fullName>
    </submittedName>
</protein>
<gene>
    <name evidence="1" type="ORF">CC84DRAFT_1179969</name>
</gene>
<sequence length="326" mass="35751">MAFSVPNVVKKAPAADSKLISTKTLLERYAEYDIDAQQQQQAKGERGIVVISLDGDEPIFAPVDEYYTCDGVKNTKKVDGLARTANQYLAEQIALAGLTAEARIIEGKEVDGGESYEMEDLGIDKKAVKANAMREAASTATRQDVGFTAINHFLNPPERELPVYHAVGNFNDEEFRVAEINAGPADAERVSKSIYREPPELRGPMRRPGWKPLDDTMIRIAEVMTPTTHFARFSWSNYGIIGLILNAEASFGNTVWHTDISLELLLPASEEQRIELPHVVEVSLELLNPTTDAGGEKYSGSRKQSSRNAALELEVTAGALIGLTTD</sequence>
<evidence type="ECO:0000313" key="1">
    <source>
        <dbReference type="EMBL" id="OAG00855.1"/>
    </source>
</evidence>
<keyword evidence="2" id="KW-1185">Reference proteome</keyword>
<dbReference type="OrthoDB" id="10344458at2759"/>
<dbReference type="EMBL" id="KV441558">
    <property type="protein sequence ID" value="OAG00855.1"/>
    <property type="molecule type" value="Genomic_DNA"/>
</dbReference>
<dbReference type="GeneID" id="28763937"/>
<name>A0A177C060_9PLEO</name>
<organism evidence="1 2">
    <name type="scientific">Paraphaeosphaeria sporulosa</name>
    <dbReference type="NCBI Taxonomy" id="1460663"/>
    <lineage>
        <taxon>Eukaryota</taxon>
        <taxon>Fungi</taxon>
        <taxon>Dikarya</taxon>
        <taxon>Ascomycota</taxon>
        <taxon>Pezizomycotina</taxon>
        <taxon>Dothideomycetes</taxon>
        <taxon>Pleosporomycetidae</taxon>
        <taxon>Pleosporales</taxon>
        <taxon>Massarineae</taxon>
        <taxon>Didymosphaeriaceae</taxon>
        <taxon>Paraphaeosphaeria</taxon>
    </lineage>
</organism>